<feature type="non-terminal residue" evidence="1">
    <location>
        <position position="1"/>
    </location>
</feature>
<dbReference type="EMBL" id="BKCJ011783870">
    <property type="protein sequence ID" value="GFD52564.1"/>
    <property type="molecule type" value="Genomic_DNA"/>
</dbReference>
<gene>
    <name evidence="1" type="ORF">Tci_924533</name>
</gene>
<proteinExistence type="predicted"/>
<reference evidence="1" key="1">
    <citation type="journal article" date="2019" name="Sci. Rep.">
        <title>Draft genome of Tanacetum cinerariifolium, the natural source of mosquito coil.</title>
        <authorList>
            <person name="Yamashiro T."/>
            <person name="Shiraishi A."/>
            <person name="Satake H."/>
            <person name="Nakayama K."/>
        </authorList>
    </citation>
    <scope>NUCLEOTIDE SEQUENCE</scope>
</reference>
<sequence length="55" mass="5945">WDGIQNAAVQRLIGVEREVRHDNVVVILAEALLDNLLKQVDVVVVNLQVDGGAVA</sequence>
<organism evidence="1">
    <name type="scientific">Tanacetum cinerariifolium</name>
    <name type="common">Dalmatian daisy</name>
    <name type="synonym">Chrysanthemum cinerariifolium</name>
    <dbReference type="NCBI Taxonomy" id="118510"/>
    <lineage>
        <taxon>Eukaryota</taxon>
        <taxon>Viridiplantae</taxon>
        <taxon>Streptophyta</taxon>
        <taxon>Embryophyta</taxon>
        <taxon>Tracheophyta</taxon>
        <taxon>Spermatophyta</taxon>
        <taxon>Magnoliopsida</taxon>
        <taxon>eudicotyledons</taxon>
        <taxon>Gunneridae</taxon>
        <taxon>Pentapetalae</taxon>
        <taxon>asterids</taxon>
        <taxon>campanulids</taxon>
        <taxon>Asterales</taxon>
        <taxon>Asteraceae</taxon>
        <taxon>Asteroideae</taxon>
        <taxon>Anthemideae</taxon>
        <taxon>Anthemidinae</taxon>
        <taxon>Tanacetum</taxon>
    </lineage>
</organism>
<dbReference type="AlphaFoldDB" id="A0A699X7B1"/>
<protein>
    <submittedName>
        <fullName evidence="1">Uncharacterized protein</fullName>
    </submittedName>
</protein>
<name>A0A699X7B1_TANCI</name>
<comment type="caution">
    <text evidence="1">The sequence shown here is derived from an EMBL/GenBank/DDBJ whole genome shotgun (WGS) entry which is preliminary data.</text>
</comment>
<evidence type="ECO:0000313" key="1">
    <source>
        <dbReference type="EMBL" id="GFD52564.1"/>
    </source>
</evidence>
<accession>A0A699X7B1</accession>